<evidence type="ECO:0000256" key="4">
    <source>
        <dbReference type="ARBA" id="ARBA00022679"/>
    </source>
</evidence>
<evidence type="ECO:0000256" key="7">
    <source>
        <dbReference type="PROSITE-ProRule" id="PRU00946"/>
    </source>
</evidence>
<keyword evidence="5 7" id="KW-0949">S-adenosyl-L-methionine</keyword>
<dbReference type="EC" id="2.1.1.296" evidence="1"/>
<keyword evidence="10" id="KW-1185">Reference proteome</keyword>
<dbReference type="GO" id="GO:0005634">
    <property type="term" value="C:nucleus"/>
    <property type="evidence" value="ECO:0007669"/>
    <property type="project" value="UniProtKB-ARBA"/>
</dbReference>
<evidence type="ECO:0000259" key="8">
    <source>
        <dbReference type="PROSITE" id="PS51614"/>
    </source>
</evidence>
<dbReference type="InterPro" id="IPR029063">
    <property type="entry name" value="SAM-dependent_MTases_sf"/>
</dbReference>
<protein>
    <recommendedName>
        <fullName evidence="2">Cap-specific mRNA (nucleoside-2'-O-)-methyltransferase 2</fullName>
        <ecNumber evidence="1">2.1.1.296</ecNumber>
    </recommendedName>
</protein>
<dbReference type="Proteomes" id="UP000005237">
    <property type="component" value="Unassembled WGS sequence"/>
</dbReference>
<dbReference type="InterPro" id="IPR025807">
    <property type="entry name" value="Adrift-typ_MeTrfase"/>
</dbReference>
<dbReference type="PANTHER" id="PTHR16121">
    <property type="entry name" value="CAP-SPECIFIC MRNA (NUCLEOSIDE-2'-O-)-METHYLTRANSFERASE 1-RELATED"/>
    <property type="match status" value="1"/>
</dbReference>
<evidence type="ECO:0000256" key="5">
    <source>
        <dbReference type="ARBA" id="ARBA00022691"/>
    </source>
</evidence>
<sequence length="664" mass="77379">MLSPPIEDDVPENPIKWMTEDEMVEYYNYCTFDLSDENTSKCESMRLEHDFQDQSERLRTVAEEVDKITRRCGVDVWDKCTDLLHDNFRNPRVLQNYYVCRNRAFLKLCEIFDQFQLTGTTKSVGREFRTFHLCEGPGYFIDATYAAWQKSGLATSGTWYWAANTLHPYFENISCFDKLIDDSHIRGKEDRWFFGPDGDGDVRKLNEEYLIENHLAGTFDLVTADGSTNTQGDEHRLESIVYPILEAEVRAALKLLRTGGRFILKCYRFCHEDTRDLLGLLADNFATVRAFKPMSSRQGSSEKYLICDGFGRKCTIPTWKMVNCDEQFLRKQYDRIRHHIDSFRTGERKYSIEQKRDFIKSMRSKMFNNLNSKIRDNLAKMFKIRQGTSPWIHVYGTNLIRRGGPENLPNAIENFVNTASCVGTSTQDFDVEWIVESIMEQKEPLLQISTVPLKTVDSLFIEPVAFLALRHYYRNQYLDLFETVDQVKSARDQNWREFLHQTPEGLVLHLEPTITLENILMACLETFDQIDHLQKATSFSFSFRLRQADESKLPMLLSRLSCSIFVLMQCLFKQMRINGSSVTFEVPRRIIKVRDMIVHILTAIGRLPDHTSIRCFIPNQLLDAFHPQLSYHNLALLSTLCKQLIFFIVHSRKMQVRSTEISTS</sequence>
<keyword evidence="4 7" id="KW-0808">Transferase</keyword>
<keyword evidence="3 7" id="KW-0489">Methyltransferase</keyword>
<dbReference type="GO" id="GO:0005737">
    <property type="term" value="C:cytoplasm"/>
    <property type="evidence" value="ECO:0007669"/>
    <property type="project" value="TreeGrafter"/>
</dbReference>
<name>A0A8R1DIF5_CAEJA</name>
<evidence type="ECO:0000313" key="10">
    <source>
        <dbReference type="Proteomes" id="UP000005237"/>
    </source>
</evidence>
<dbReference type="Pfam" id="PF01728">
    <property type="entry name" value="FtsJ"/>
    <property type="match status" value="1"/>
</dbReference>
<dbReference type="Gene3D" id="3.40.50.12760">
    <property type="match status" value="1"/>
</dbReference>
<accession>A0A8R1DIF5</accession>
<evidence type="ECO:0000313" key="9">
    <source>
        <dbReference type="EnsemblMetazoa" id="CJA02609b.1"/>
    </source>
</evidence>
<dbReference type="GO" id="GO:0120550">
    <property type="term" value="F:methyltransferase cap2 activity"/>
    <property type="evidence" value="ECO:0007669"/>
    <property type="project" value="UniProtKB-EC"/>
</dbReference>
<dbReference type="GO" id="GO:0004483">
    <property type="term" value="F:methyltransferase cap1 activity"/>
    <property type="evidence" value="ECO:0007669"/>
    <property type="project" value="TreeGrafter"/>
</dbReference>
<proteinExistence type="predicted"/>
<evidence type="ECO:0000256" key="1">
    <source>
        <dbReference type="ARBA" id="ARBA00012770"/>
    </source>
</evidence>
<evidence type="ECO:0000256" key="2">
    <source>
        <dbReference type="ARBA" id="ARBA00021134"/>
    </source>
</evidence>
<dbReference type="InterPro" id="IPR002877">
    <property type="entry name" value="RNA_MeTrfase_FtsJ_dom"/>
</dbReference>
<feature type="binding site" evidence="7">
    <location>
        <position position="159"/>
    </location>
    <ligand>
        <name>S-adenosyl-L-methionine</name>
        <dbReference type="ChEBI" id="CHEBI:59789"/>
    </ligand>
</feature>
<feature type="binding site" evidence="7">
    <location>
        <position position="225"/>
    </location>
    <ligand>
        <name>S-adenosyl-L-methionine</name>
        <dbReference type="ChEBI" id="CHEBI:59789"/>
    </ligand>
</feature>
<feature type="binding site" evidence="7">
    <location>
        <position position="138"/>
    </location>
    <ligand>
        <name>S-adenosyl-L-methionine</name>
        <dbReference type="ChEBI" id="CHEBI:59789"/>
    </ligand>
</feature>
<feature type="domain" description="Adrift-type SAM-dependent 2'-O-MTase" evidence="8">
    <location>
        <begin position="99"/>
        <end position="312"/>
    </location>
</feature>
<dbReference type="PANTHER" id="PTHR16121:SF2">
    <property type="entry name" value="CAP-SPECIFIC MRNA (NUCLEOSIDE-2'-O-)-METHYLTRANSFERASE 2"/>
    <property type="match status" value="1"/>
</dbReference>
<reference evidence="10" key="1">
    <citation type="submission" date="2010-08" db="EMBL/GenBank/DDBJ databases">
        <authorList>
            <consortium name="Caenorhabditis japonica Sequencing Consortium"/>
            <person name="Wilson R.K."/>
        </authorList>
    </citation>
    <scope>NUCLEOTIDE SEQUENCE [LARGE SCALE GENOMIC DNA]</scope>
    <source>
        <strain evidence="10">DF5081</strain>
    </source>
</reference>
<dbReference type="GO" id="GO:0006370">
    <property type="term" value="P:7-methylguanosine mRNA capping"/>
    <property type="evidence" value="ECO:0007669"/>
    <property type="project" value="TreeGrafter"/>
</dbReference>
<dbReference type="SUPFAM" id="SSF53335">
    <property type="entry name" value="S-adenosyl-L-methionine-dependent methyltransferases"/>
    <property type="match status" value="1"/>
</dbReference>
<evidence type="ECO:0000256" key="6">
    <source>
        <dbReference type="ARBA" id="ARBA00049477"/>
    </source>
</evidence>
<dbReference type="InterPro" id="IPR050851">
    <property type="entry name" value="mRNA_Cap_2O-Ribose_MeTrfase"/>
</dbReference>
<dbReference type="EnsemblMetazoa" id="CJA02609b.1">
    <property type="protein sequence ID" value="CJA02609b.1"/>
    <property type="gene ID" value="WBGene00121813"/>
</dbReference>
<reference evidence="9" key="2">
    <citation type="submission" date="2022-06" db="UniProtKB">
        <authorList>
            <consortium name="EnsemblMetazoa"/>
        </authorList>
    </citation>
    <scope>IDENTIFICATION</scope>
    <source>
        <strain evidence="9">DF5081</strain>
    </source>
</reference>
<dbReference type="AlphaFoldDB" id="A0A8R1DIF5"/>
<feature type="active site" description="Proton acceptor" evidence="7">
    <location>
        <position position="265"/>
    </location>
</feature>
<comment type="catalytic activity">
    <reaction evidence="6">
        <text>a 5'-end (N(7)-methyl 5'-triphosphoguanosine)-(2'-O-methyl-ribonucleoside)-(ribonucleotide) in mRNA + S-adenosyl-L-methionine = a 5'-end (N(7)-methyl 5'-triphosphoguanosine)-(2'-O-methyl-ribonucleoside)-(2'-O-methyl-ribonucleotide) in mRNA + S-adenosyl-L-homocysteine + H(+)</text>
        <dbReference type="Rhea" id="RHEA:67024"/>
        <dbReference type="Rhea" id="RHEA-COMP:17169"/>
        <dbReference type="Rhea" id="RHEA-COMP:17170"/>
        <dbReference type="ChEBI" id="CHEBI:15378"/>
        <dbReference type="ChEBI" id="CHEBI:57856"/>
        <dbReference type="ChEBI" id="CHEBI:59789"/>
        <dbReference type="ChEBI" id="CHEBI:167612"/>
        <dbReference type="ChEBI" id="CHEBI:167614"/>
        <dbReference type="EC" id="2.1.1.296"/>
    </reaction>
</comment>
<dbReference type="PROSITE" id="PS51614">
    <property type="entry name" value="SAM_MT_ADRIFT"/>
    <property type="match status" value="1"/>
</dbReference>
<dbReference type="GO" id="GO:0032259">
    <property type="term" value="P:methylation"/>
    <property type="evidence" value="ECO:0007669"/>
    <property type="project" value="UniProtKB-KW"/>
</dbReference>
<organism evidence="9 10">
    <name type="scientific">Caenorhabditis japonica</name>
    <dbReference type="NCBI Taxonomy" id="281687"/>
    <lineage>
        <taxon>Eukaryota</taxon>
        <taxon>Metazoa</taxon>
        <taxon>Ecdysozoa</taxon>
        <taxon>Nematoda</taxon>
        <taxon>Chromadorea</taxon>
        <taxon>Rhabditida</taxon>
        <taxon>Rhabditina</taxon>
        <taxon>Rhabditomorpha</taxon>
        <taxon>Rhabditoidea</taxon>
        <taxon>Rhabditidae</taxon>
        <taxon>Peloderinae</taxon>
        <taxon>Caenorhabditis</taxon>
    </lineage>
</organism>
<evidence type="ECO:0000256" key="3">
    <source>
        <dbReference type="ARBA" id="ARBA00022603"/>
    </source>
</evidence>